<feature type="domain" description="DDE Tnp4" evidence="8">
    <location>
        <begin position="139"/>
        <end position="184"/>
    </location>
</feature>
<feature type="non-terminal residue" evidence="9">
    <location>
        <position position="1"/>
    </location>
</feature>
<comment type="caution">
    <text evidence="9">The sequence shown here is derived from an EMBL/GenBank/DDBJ whole genome shotgun (WGS) entry which is preliminary data.</text>
</comment>
<dbReference type="PANTHER" id="PTHR22930">
    <property type="match status" value="1"/>
</dbReference>
<gene>
    <name evidence="9" type="ORF">NDU88_006647</name>
</gene>
<protein>
    <recommendedName>
        <fullName evidence="8">DDE Tnp4 domain-containing protein</fullName>
    </recommendedName>
</protein>
<dbReference type="GO" id="GO:0046872">
    <property type="term" value="F:metal ion binding"/>
    <property type="evidence" value="ECO:0007669"/>
    <property type="project" value="UniProtKB-KW"/>
</dbReference>
<evidence type="ECO:0000256" key="4">
    <source>
        <dbReference type="ARBA" id="ARBA00022722"/>
    </source>
</evidence>
<keyword evidence="6" id="KW-0378">Hydrolase</keyword>
<keyword evidence="7" id="KW-0539">Nucleus</keyword>
<accession>A0AAV7LR29</accession>
<keyword evidence="5" id="KW-0479">Metal-binding</keyword>
<evidence type="ECO:0000256" key="1">
    <source>
        <dbReference type="ARBA" id="ARBA00001968"/>
    </source>
</evidence>
<proteinExistence type="inferred from homology"/>
<keyword evidence="4" id="KW-0540">Nuclease</keyword>
<comment type="similarity">
    <text evidence="3">Belongs to the HARBI1 family.</text>
</comment>
<organism evidence="9 10">
    <name type="scientific">Pleurodeles waltl</name>
    <name type="common">Iberian ribbed newt</name>
    <dbReference type="NCBI Taxonomy" id="8319"/>
    <lineage>
        <taxon>Eukaryota</taxon>
        <taxon>Metazoa</taxon>
        <taxon>Chordata</taxon>
        <taxon>Craniata</taxon>
        <taxon>Vertebrata</taxon>
        <taxon>Euteleostomi</taxon>
        <taxon>Amphibia</taxon>
        <taxon>Batrachia</taxon>
        <taxon>Caudata</taxon>
        <taxon>Salamandroidea</taxon>
        <taxon>Salamandridae</taxon>
        <taxon>Pleurodelinae</taxon>
        <taxon>Pleurodeles</taxon>
    </lineage>
</organism>
<dbReference type="Pfam" id="PF13359">
    <property type="entry name" value="DDE_Tnp_4"/>
    <property type="match status" value="1"/>
</dbReference>
<evidence type="ECO:0000313" key="9">
    <source>
        <dbReference type="EMBL" id="KAJ1093547.1"/>
    </source>
</evidence>
<dbReference type="GO" id="GO:0005634">
    <property type="term" value="C:nucleus"/>
    <property type="evidence" value="ECO:0007669"/>
    <property type="project" value="UniProtKB-SubCell"/>
</dbReference>
<evidence type="ECO:0000256" key="7">
    <source>
        <dbReference type="ARBA" id="ARBA00023242"/>
    </source>
</evidence>
<dbReference type="GO" id="GO:0016787">
    <property type="term" value="F:hydrolase activity"/>
    <property type="evidence" value="ECO:0007669"/>
    <property type="project" value="UniProtKB-KW"/>
</dbReference>
<reference evidence="9" key="1">
    <citation type="journal article" date="2022" name="bioRxiv">
        <title>Sequencing and chromosome-scale assembly of the giantPleurodeles waltlgenome.</title>
        <authorList>
            <person name="Brown T."/>
            <person name="Elewa A."/>
            <person name="Iarovenko S."/>
            <person name="Subramanian E."/>
            <person name="Araus A.J."/>
            <person name="Petzold A."/>
            <person name="Susuki M."/>
            <person name="Suzuki K.-i.T."/>
            <person name="Hayashi T."/>
            <person name="Toyoda A."/>
            <person name="Oliveira C."/>
            <person name="Osipova E."/>
            <person name="Leigh N.D."/>
            <person name="Simon A."/>
            <person name="Yun M.H."/>
        </authorList>
    </citation>
    <scope>NUCLEOTIDE SEQUENCE</scope>
    <source>
        <strain evidence="9">20211129_DDA</strain>
        <tissue evidence="9">Liver</tissue>
    </source>
</reference>
<evidence type="ECO:0000256" key="3">
    <source>
        <dbReference type="ARBA" id="ARBA00006958"/>
    </source>
</evidence>
<dbReference type="Proteomes" id="UP001066276">
    <property type="component" value="Chromosome 11"/>
</dbReference>
<evidence type="ECO:0000313" key="10">
    <source>
        <dbReference type="Proteomes" id="UP001066276"/>
    </source>
</evidence>
<dbReference type="GO" id="GO:0004518">
    <property type="term" value="F:nuclease activity"/>
    <property type="evidence" value="ECO:0007669"/>
    <property type="project" value="UniProtKB-KW"/>
</dbReference>
<dbReference type="InterPro" id="IPR027806">
    <property type="entry name" value="HARBI1_dom"/>
</dbReference>
<feature type="non-terminal residue" evidence="9">
    <location>
        <position position="206"/>
    </location>
</feature>
<dbReference type="InterPro" id="IPR045249">
    <property type="entry name" value="HARBI1-like"/>
</dbReference>
<comment type="subcellular location">
    <subcellularLocation>
        <location evidence="2">Nucleus</location>
    </subcellularLocation>
</comment>
<comment type="cofactor">
    <cofactor evidence="1">
        <name>a divalent metal cation</name>
        <dbReference type="ChEBI" id="CHEBI:60240"/>
    </cofactor>
</comment>
<evidence type="ECO:0000256" key="5">
    <source>
        <dbReference type="ARBA" id="ARBA00022723"/>
    </source>
</evidence>
<dbReference type="EMBL" id="JANPWB010000015">
    <property type="protein sequence ID" value="KAJ1093547.1"/>
    <property type="molecule type" value="Genomic_DNA"/>
</dbReference>
<evidence type="ECO:0000256" key="6">
    <source>
        <dbReference type="ARBA" id="ARBA00022801"/>
    </source>
</evidence>
<keyword evidence="10" id="KW-1185">Reference proteome</keyword>
<dbReference type="AlphaFoldDB" id="A0AAV7LR29"/>
<evidence type="ECO:0000259" key="8">
    <source>
        <dbReference type="Pfam" id="PF13359"/>
    </source>
</evidence>
<dbReference type="PANTHER" id="PTHR22930:SF267">
    <property type="entry name" value="NUCLEASE HARBI1-RELATED"/>
    <property type="match status" value="1"/>
</dbReference>
<sequence>FGHSGVMRNAPSYRPLVDLETNEERHIIMTYRLNRLCIKKLVAHLKPDLLPGLRNPHAIPRTVQVLSVLHFLASGSFQVTVGLAAGSSQPKFCEVLQDVLDAILMHVHRYIRFSLPPDFPTVKAAFYNISKVPHVIGAIDGTRIALVPPRINEQVYRNRKSTYSLNVQVVCLADQYITHVNAKFLHLEEQQCPCNDVTATGRKGLA</sequence>
<name>A0AAV7LR29_PLEWA</name>
<evidence type="ECO:0000256" key="2">
    <source>
        <dbReference type="ARBA" id="ARBA00004123"/>
    </source>
</evidence>